<protein>
    <submittedName>
        <fullName evidence="2">Putative lipoprotein</fullName>
    </submittedName>
</protein>
<dbReference type="OrthoDB" id="1820223at2"/>
<evidence type="ECO:0000313" key="3">
    <source>
        <dbReference type="Proteomes" id="UP000004259"/>
    </source>
</evidence>
<dbReference type="EMBL" id="ADKM02000091">
    <property type="protein sequence ID" value="EGC02644.1"/>
    <property type="molecule type" value="Genomic_DNA"/>
</dbReference>
<proteinExistence type="predicted"/>
<gene>
    <name evidence="2" type="ORF">CUS_7141</name>
</gene>
<feature type="chain" id="PRO_5039404118" evidence="1">
    <location>
        <begin position="25"/>
        <end position="174"/>
    </location>
</feature>
<keyword evidence="2" id="KW-0449">Lipoprotein</keyword>
<dbReference type="RefSeq" id="WP_002850628.1">
    <property type="nucleotide sequence ID" value="NZ_ADKM02000091.1"/>
</dbReference>
<sequence>MKKMIVLTAVCMALMLCGCGSKGSAEKKEDVTALTTADEMMTSDGHTTENFSIPPRETFAEVPAEAEQSFDSVIQIIDKTFPKAKKSVKRYYGYLGEQQVDGTLSYVFAIYDSVEGVHTPVVTAAVTADNSRVYALDEDSEQFWLIEELTPVKEKAEFSWTVTASPDEVTTTEE</sequence>
<keyword evidence="1" id="KW-0732">Signal</keyword>
<dbReference type="eggNOG" id="ENOG50324EX">
    <property type="taxonomic scope" value="Bacteria"/>
</dbReference>
<organism evidence="2 3">
    <name type="scientific">Ruminococcus albus 8</name>
    <dbReference type="NCBI Taxonomy" id="246199"/>
    <lineage>
        <taxon>Bacteria</taxon>
        <taxon>Bacillati</taxon>
        <taxon>Bacillota</taxon>
        <taxon>Clostridia</taxon>
        <taxon>Eubacteriales</taxon>
        <taxon>Oscillospiraceae</taxon>
        <taxon>Ruminococcus</taxon>
    </lineage>
</organism>
<reference evidence="2 3" key="1">
    <citation type="submission" date="2011-02" db="EMBL/GenBank/DDBJ databases">
        <authorList>
            <person name="Nelson K.E."/>
            <person name="Sutton G."/>
            <person name="Torralba M."/>
            <person name="Durkin S."/>
            <person name="Harkins D."/>
            <person name="Montgomery R."/>
            <person name="Ziemer C."/>
            <person name="Klaassens E."/>
            <person name="Ocuiv P."/>
            <person name="Morrison M."/>
        </authorList>
    </citation>
    <scope>NUCLEOTIDE SEQUENCE [LARGE SCALE GENOMIC DNA]</scope>
    <source>
        <strain evidence="2 3">8</strain>
    </source>
</reference>
<dbReference type="Proteomes" id="UP000004259">
    <property type="component" value="Unassembled WGS sequence"/>
</dbReference>
<evidence type="ECO:0000313" key="2">
    <source>
        <dbReference type="EMBL" id="EGC02644.1"/>
    </source>
</evidence>
<keyword evidence="3" id="KW-1185">Reference proteome</keyword>
<comment type="caution">
    <text evidence="2">The sequence shown here is derived from an EMBL/GenBank/DDBJ whole genome shotgun (WGS) entry which is preliminary data.</text>
</comment>
<dbReference type="PROSITE" id="PS51257">
    <property type="entry name" value="PROKAR_LIPOPROTEIN"/>
    <property type="match status" value="1"/>
</dbReference>
<feature type="signal peptide" evidence="1">
    <location>
        <begin position="1"/>
        <end position="24"/>
    </location>
</feature>
<name>E9SDF5_RUMAL</name>
<dbReference type="AlphaFoldDB" id="E9SDF5"/>
<accession>E9SDF5</accession>
<evidence type="ECO:0000256" key="1">
    <source>
        <dbReference type="SAM" id="SignalP"/>
    </source>
</evidence>